<dbReference type="EMBL" id="JBHTRV010000025">
    <property type="protein sequence ID" value="MFE5983597.1"/>
    <property type="molecule type" value="Genomic_DNA"/>
</dbReference>
<dbReference type="Proteomes" id="UP001600424">
    <property type="component" value="Unassembled WGS sequence"/>
</dbReference>
<comment type="caution">
    <text evidence="3">The sequence shown here is derived from an EMBL/GenBank/DDBJ whole genome shotgun (WGS) entry which is preliminary data.</text>
</comment>
<evidence type="ECO:0008006" key="5">
    <source>
        <dbReference type="Google" id="ProtNLM"/>
    </source>
</evidence>
<keyword evidence="4" id="KW-1185">Reference proteome</keyword>
<sequence>MRSRFAASALAAVVATMSALSGCSSPEEDASWDVRAGVCASDGPFELDGVWLSSASCALTVNNQSGFMRAYTIDLSCSTSERTTPFAAGSMLYYVPSGQHTIVSAGIATKATEQYMSCRIRSATVRDLRSDEGSPDPQPAPSGALSDAVAAAEPEPVPDPAESAASAQAKASQSAAASASASASAALSDLQHQALARTYILGDYTLNLTSVVPDGADPNVPRMYISGTVASHSSDTGRSKQFGLVVSLLRADGTLNTRGTLCVQLLDGDSNTFETTTPDGTPDWTSIRITRSPTTPC</sequence>
<evidence type="ECO:0000256" key="1">
    <source>
        <dbReference type="SAM" id="MobiDB-lite"/>
    </source>
</evidence>
<dbReference type="RefSeq" id="WP_386250741.1">
    <property type="nucleotide sequence ID" value="NZ_JBHTRV010000025.1"/>
</dbReference>
<evidence type="ECO:0000313" key="3">
    <source>
        <dbReference type="EMBL" id="MFE5983597.1"/>
    </source>
</evidence>
<keyword evidence="2" id="KW-0732">Signal</keyword>
<feature type="compositionally biased region" description="Low complexity" evidence="1">
    <location>
        <begin position="146"/>
        <end position="169"/>
    </location>
</feature>
<evidence type="ECO:0000313" key="4">
    <source>
        <dbReference type="Proteomes" id="UP001600424"/>
    </source>
</evidence>
<dbReference type="PROSITE" id="PS51257">
    <property type="entry name" value="PROKAR_LIPOPROTEIN"/>
    <property type="match status" value="1"/>
</dbReference>
<organism evidence="3 4">
    <name type="scientific">Streptomyces wedmorensis</name>
    <dbReference type="NCBI Taxonomy" id="43759"/>
    <lineage>
        <taxon>Bacteria</taxon>
        <taxon>Bacillati</taxon>
        <taxon>Actinomycetota</taxon>
        <taxon>Actinomycetes</taxon>
        <taxon>Kitasatosporales</taxon>
        <taxon>Streptomycetaceae</taxon>
        <taxon>Streptomyces</taxon>
    </lineage>
</organism>
<feature type="chain" id="PRO_5045262284" description="Lipoprotein" evidence="2">
    <location>
        <begin position="22"/>
        <end position="297"/>
    </location>
</feature>
<gene>
    <name evidence="3" type="ORF">ACFQ63_28355</name>
</gene>
<name>A0ABW6J126_STRWE</name>
<proteinExistence type="predicted"/>
<accession>A0ABW6J126</accession>
<feature type="region of interest" description="Disordered" evidence="1">
    <location>
        <begin position="126"/>
        <end position="169"/>
    </location>
</feature>
<feature type="signal peptide" evidence="2">
    <location>
        <begin position="1"/>
        <end position="21"/>
    </location>
</feature>
<protein>
    <recommendedName>
        <fullName evidence="5">Lipoprotein</fullName>
    </recommendedName>
</protein>
<evidence type="ECO:0000256" key="2">
    <source>
        <dbReference type="SAM" id="SignalP"/>
    </source>
</evidence>
<reference evidence="3 4" key="1">
    <citation type="submission" date="2024-09" db="EMBL/GenBank/DDBJ databases">
        <title>The Natural Products Discovery Center: Release of the First 8490 Sequenced Strains for Exploring Actinobacteria Biosynthetic Diversity.</title>
        <authorList>
            <person name="Kalkreuter E."/>
            <person name="Kautsar S.A."/>
            <person name="Yang D."/>
            <person name="Bader C.D."/>
            <person name="Teijaro C.N."/>
            <person name="Fluegel L."/>
            <person name="Davis C.M."/>
            <person name="Simpson J.R."/>
            <person name="Lauterbach L."/>
            <person name="Steele A.D."/>
            <person name="Gui C."/>
            <person name="Meng S."/>
            <person name="Li G."/>
            <person name="Viehrig K."/>
            <person name="Ye F."/>
            <person name="Su P."/>
            <person name="Kiefer A.F."/>
            <person name="Nichols A."/>
            <person name="Cepeda A.J."/>
            <person name="Yan W."/>
            <person name="Fan B."/>
            <person name="Jiang Y."/>
            <person name="Adhikari A."/>
            <person name="Zheng C.-J."/>
            <person name="Schuster L."/>
            <person name="Cowan T.M."/>
            <person name="Smanski M.J."/>
            <person name="Chevrette M.G."/>
            <person name="De Carvalho L.P.S."/>
            <person name="Shen B."/>
        </authorList>
    </citation>
    <scope>NUCLEOTIDE SEQUENCE [LARGE SCALE GENOMIC DNA]</scope>
    <source>
        <strain evidence="3 4">NPDC056472</strain>
    </source>
</reference>